<dbReference type="EMBL" id="NNAY01003352">
    <property type="protein sequence ID" value="OXU19566.1"/>
    <property type="molecule type" value="Genomic_DNA"/>
</dbReference>
<evidence type="ECO:0000313" key="4">
    <source>
        <dbReference type="EMBL" id="OXU19566.1"/>
    </source>
</evidence>
<evidence type="ECO:0000256" key="2">
    <source>
        <dbReference type="SAM" id="MobiDB-lite"/>
    </source>
</evidence>
<dbReference type="STRING" id="543379.A0A232EMI6"/>
<dbReference type="InterPro" id="IPR028889">
    <property type="entry name" value="USP"/>
</dbReference>
<dbReference type="PROSITE" id="PS00972">
    <property type="entry name" value="USP_1"/>
    <property type="match status" value="1"/>
</dbReference>
<comment type="caution">
    <text evidence="4">The sequence shown here is derived from an EMBL/GenBank/DDBJ whole genome shotgun (WGS) entry which is preliminary data.</text>
</comment>
<comment type="similarity">
    <text evidence="1">Belongs to the peptidase C19 family.</text>
</comment>
<accession>A0A232EMI6</accession>
<protein>
    <recommendedName>
        <fullName evidence="3">USP domain-containing protein</fullName>
    </recommendedName>
</protein>
<proteinExistence type="inferred from homology"/>
<dbReference type="OrthoDB" id="2420415at2759"/>
<evidence type="ECO:0000256" key="1">
    <source>
        <dbReference type="ARBA" id="ARBA00009085"/>
    </source>
</evidence>
<feature type="compositionally biased region" description="Basic residues" evidence="2">
    <location>
        <begin position="891"/>
        <end position="901"/>
    </location>
</feature>
<dbReference type="InterPro" id="IPR050164">
    <property type="entry name" value="Peptidase_C19"/>
</dbReference>
<organism evidence="4 5">
    <name type="scientific">Trichomalopsis sarcophagae</name>
    <dbReference type="NCBI Taxonomy" id="543379"/>
    <lineage>
        <taxon>Eukaryota</taxon>
        <taxon>Metazoa</taxon>
        <taxon>Ecdysozoa</taxon>
        <taxon>Arthropoda</taxon>
        <taxon>Hexapoda</taxon>
        <taxon>Insecta</taxon>
        <taxon>Pterygota</taxon>
        <taxon>Neoptera</taxon>
        <taxon>Endopterygota</taxon>
        <taxon>Hymenoptera</taxon>
        <taxon>Apocrita</taxon>
        <taxon>Proctotrupomorpha</taxon>
        <taxon>Chalcidoidea</taxon>
        <taxon>Pteromalidae</taxon>
        <taxon>Pteromalinae</taxon>
        <taxon>Trichomalopsis</taxon>
    </lineage>
</organism>
<feature type="compositionally biased region" description="Polar residues" evidence="2">
    <location>
        <begin position="608"/>
        <end position="627"/>
    </location>
</feature>
<gene>
    <name evidence="4" type="ORF">TSAR_009714</name>
</gene>
<dbReference type="PROSITE" id="PS50235">
    <property type="entry name" value="USP_3"/>
    <property type="match status" value="1"/>
</dbReference>
<dbReference type="SUPFAM" id="SSF54001">
    <property type="entry name" value="Cysteine proteinases"/>
    <property type="match status" value="1"/>
</dbReference>
<dbReference type="AlphaFoldDB" id="A0A232EMI6"/>
<feature type="compositionally biased region" description="Low complexity" evidence="2">
    <location>
        <begin position="634"/>
        <end position="648"/>
    </location>
</feature>
<dbReference type="GO" id="GO:0005634">
    <property type="term" value="C:nucleus"/>
    <property type="evidence" value="ECO:0007669"/>
    <property type="project" value="TreeGrafter"/>
</dbReference>
<dbReference type="InterPro" id="IPR001394">
    <property type="entry name" value="Peptidase_C19_UCH"/>
</dbReference>
<evidence type="ECO:0000259" key="3">
    <source>
        <dbReference type="PROSITE" id="PS50235"/>
    </source>
</evidence>
<dbReference type="GO" id="GO:0004843">
    <property type="term" value="F:cysteine-type deubiquitinase activity"/>
    <property type="evidence" value="ECO:0007669"/>
    <property type="project" value="InterPro"/>
</dbReference>
<feature type="region of interest" description="Disordered" evidence="2">
    <location>
        <begin position="555"/>
        <end position="577"/>
    </location>
</feature>
<dbReference type="PANTHER" id="PTHR24006:SF908">
    <property type="entry name" value="DEUBIQUITINATING APOPTOTIC INHIBITOR, ISOFORM A"/>
    <property type="match status" value="1"/>
</dbReference>
<dbReference type="GO" id="GO:0016579">
    <property type="term" value="P:protein deubiquitination"/>
    <property type="evidence" value="ECO:0007669"/>
    <property type="project" value="InterPro"/>
</dbReference>
<feature type="region of interest" description="Disordered" evidence="2">
    <location>
        <begin position="608"/>
        <end position="648"/>
    </location>
</feature>
<dbReference type="PANTHER" id="PTHR24006">
    <property type="entry name" value="UBIQUITIN CARBOXYL-TERMINAL HYDROLASE"/>
    <property type="match status" value="1"/>
</dbReference>
<evidence type="ECO:0000313" key="5">
    <source>
        <dbReference type="Proteomes" id="UP000215335"/>
    </source>
</evidence>
<dbReference type="Pfam" id="PF00443">
    <property type="entry name" value="UCH"/>
    <property type="match status" value="1"/>
</dbReference>
<reference evidence="4 5" key="1">
    <citation type="journal article" date="2017" name="Curr. Biol.">
        <title>The Evolution of Venom by Co-option of Single-Copy Genes.</title>
        <authorList>
            <person name="Martinson E.O."/>
            <person name="Mrinalini"/>
            <person name="Kelkar Y.D."/>
            <person name="Chang C.H."/>
            <person name="Werren J.H."/>
        </authorList>
    </citation>
    <scope>NUCLEOTIDE SEQUENCE [LARGE SCALE GENOMIC DNA]</scope>
    <source>
        <strain evidence="4 5">Alberta</strain>
        <tissue evidence="4">Whole body</tissue>
    </source>
</reference>
<dbReference type="GO" id="GO:0005829">
    <property type="term" value="C:cytosol"/>
    <property type="evidence" value="ECO:0007669"/>
    <property type="project" value="TreeGrafter"/>
</dbReference>
<dbReference type="InterPro" id="IPR018200">
    <property type="entry name" value="USP_CS"/>
</dbReference>
<dbReference type="InterPro" id="IPR038765">
    <property type="entry name" value="Papain-like_cys_pep_sf"/>
</dbReference>
<dbReference type="Gene3D" id="3.90.70.10">
    <property type="entry name" value="Cysteine proteinases"/>
    <property type="match status" value="1"/>
</dbReference>
<dbReference type="Proteomes" id="UP000215335">
    <property type="component" value="Unassembled WGS sequence"/>
</dbReference>
<name>A0A232EMI6_9HYME</name>
<sequence>MLDKEEVEPEYVKCLRTIVQTQDDREAKYMQERLDEMENCESGSKSSMYDFTSNYDQNLRSILTMTPIRNVQYMPYVFEWFSKFPFPSNSRNPISDDIAHFLTNSAQDFQHESALVEIIQVLRDNQKKFLPTHNNHANLCKSIVEVLSWMGVHKNVEYKTVDKIFDFLNMLCTSKSSSQENISLACFIKFCEIFLKDDRPEPPSFYLIIVLQIVPEQLWKQHMDVAVKRIISEFTNERKIIHMLNIMCQWTVEHPNYMDYLSMWLCLFVRGLDNNNRCRIRAELAEDSLPKIFPKILRLEQFYNINNHENIIFQLLIIIRSQQLYHIMITHFESFVDKFLGSCNTSNSFPEDKVVEKCSVIVNILNVVSKRFEVHLGTSCPECESLKKINMMIQKETNPSVTSHIPEESEEMEVSYPSTSSGVGLIDTGKVGLVNLGNTCYMNSVLQALAMTRQFCREVLLYKTTNDLAEQAVLKNLQNLFALLKYSTRTSLAPTEILHVSRPSYFMPGQQQDSSEFLCHLLDVMYEQEKSALTPISNNDQTIIKTKVEDKEMVVVEEDSPSLNSPLNEDGKSGNMTRWTTEENLSEGASLQRKTQSLADFTQGEELAQTQNGLSDSHSDSTDSGIQSVGGEDSSSSSSASSPAGTGSPALSSLVHRVFGGELKVSYQCLQCDTESHNTDRFRDLQLCFFENLEPSETVTVQDLIKLNYFMPETLTGDNKYRCDKCAGLCDAQRSIKIVQAPAHLILTLKHFRYDSESRLRTKLSRKVIYNETIQLPVLDQNNETYQLYAAVVHSGYSLDYGHYITYACDAKNKWYLFNDSYVAQTTIEDFKRLEPPDTPYILFYKKCTGEEDEEDAPDFSMISQNLQEFIEQDRRKFADERRNRQILKSSQRRRPSKSYHHNSWDRDRNDDDDAAGGGGGRNPPTSGCRDAINIPNTTCLC</sequence>
<keyword evidence="5" id="KW-1185">Reference proteome</keyword>
<feature type="region of interest" description="Disordered" evidence="2">
    <location>
        <begin position="881"/>
        <end position="930"/>
    </location>
</feature>
<feature type="domain" description="USP" evidence="3">
    <location>
        <begin position="431"/>
        <end position="848"/>
    </location>
</feature>